<evidence type="ECO:0000313" key="2">
    <source>
        <dbReference type="Proteomes" id="UP001333818"/>
    </source>
</evidence>
<protein>
    <submittedName>
        <fullName evidence="1">Uncharacterized protein</fullName>
    </submittedName>
</protein>
<evidence type="ECO:0000313" key="1">
    <source>
        <dbReference type="EMBL" id="MEE3716265.1"/>
    </source>
</evidence>
<reference evidence="1" key="1">
    <citation type="submission" date="2024-01" db="EMBL/GenBank/DDBJ databases">
        <title>Bank of Algae and Cyanobacteria of the Azores (BACA) strain genomes.</title>
        <authorList>
            <person name="Luz R."/>
            <person name="Cordeiro R."/>
            <person name="Fonseca A."/>
            <person name="Goncalves V."/>
        </authorList>
    </citation>
    <scope>NUCLEOTIDE SEQUENCE</scope>
    <source>
        <strain evidence="1">BACA0141</strain>
    </source>
</reference>
<dbReference type="RefSeq" id="WP_330482692.1">
    <property type="nucleotide sequence ID" value="NZ_JAZBJZ010000015.1"/>
</dbReference>
<gene>
    <name evidence="1" type="ORF">V2H45_05855</name>
</gene>
<dbReference type="AlphaFoldDB" id="A0AAW9PZ10"/>
<sequence length="89" mass="10264">MNEADREKLVVSCACLFLFHTAEMRPPNRLPSVKEYQRHETARERALYQMAKALGWENLSIDGQLTLPQWNAAIQHISQMQKEGNLPNV</sequence>
<organism evidence="1 2">
    <name type="scientific">Tumidithrix elongata BACA0141</name>
    <dbReference type="NCBI Taxonomy" id="2716417"/>
    <lineage>
        <taxon>Bacteria</taxon>
        <taxon>Bacillati</taxon>
        <taxon>Cyanobacteriota</taxon>
        <taxon>Cyanophyceae</taxon>
        <taxon>Pseudanabaenales</taxon>
        <taxon>Pseudanabaenaceae</taxon>
        <taxon>Tumidithrix</taxon>
        <taxon>Tumidithrix elongata</taxon>
    </lineage>
</organism>
<dbReference type="Proteomes" id="UP001333818">
    <property type="component" value="Unassembled WGS sequence"/>
</dbReference>
<comment type="caution">
    <text evidence="1">The sequence shown here is derived from an EMBL/GenBank/DDBJ whole genome shotgun (WGS) entry which is preliminary data.</text>
</comment>
<dbReference type="EMBL" id="JAZBJZ010000015">
    <property type="protein sequence ID" value="MEE3716265.1"/>
    <property type="molecule type" value="Genomic_DNA"/>
</dbReference>
<name>A0AAW9PZ10_9CYAN</name>
<proteinExistence type="predicted"/>
<keyword evidence="2" id="KW-1185">Reference proteome</keyword>
<accession>A0AAW9PZ10</accession>